<reference evidence="1 2" key="1">
    <citation type="submission" date="2018-06" db="EMBL/GenBank/DDBJ databases">
        <authorList>
            <consortium name="Pathogen Informatics"/>
            <person name="Doyle S."/>
        </authorList>
    </citation>
    <scope>NUCLEOTIDE SEQUENCE [LARGE SCALE GENOMIC DNA]</scope>
    <source>
        <strain evidence="1 2">NCTC13063</strain>
    </source>
</reference>
<proteinExistence type="predicted"/>
<sequence>MDTKKGSICVLPLPLQRYNPKWQNANQLRKNQTPGLSEKLPNGAWVHYRSLQALMMLGHNGQIH</sequence>
<evidence type="ECO:0000313" key="1">
    <source>
        <dbReference type="EMBL" id="SUB79245.1"/>
    </source>
</evidence>
<accession>A0AAQ1UH26</accession>
<evidence type="ECO:0000313" key="2">
    <source>
        <dbReference type="Proteomes" id="UP000255283"/>
    </source>
</evidence>
<dbReference type="AlphaFoldDB" id="A0AAQ1UH26"/>
<name>A0AAQ1UH26_9BACT</name>
<organism evidence="1 2">
    <name type="scientific">Segatella buccae</name>
    <dbReference type="NCBI Taxonomy" id="28126"/>
    <lineage>
        <taxon>Bacteria</taxon>
        <taxon>Pseudomonadati</taxon>
        <taxon>Bacteroidota</taxon>
        <taxon>Bacteroidia</taxon>
        <taxon>Bacteroidales</taxon>
        <taxon>Prevotellaceae</taxon>
        <taxon>Segatella</taxon>
    </lineage>
</organism>
<gene>
    <name evidence="1" type="ORF">NCTC13063_00503</name>
</gene>
<comment type="caution">
    <text evidence="1">The sequence shown here is derived from an EMBL/GenBank/DDBJ whole genome shotgun (WGS) entry which is preliminary data.</text>
</comment>
<dbReference type="EMBL" id="UGTJ01000001">
    <property type="protein sequence ID" value="SUB79245.1"/>
    <property type="molecule type" value="Genomic_DNA"/>
</dbReference>
<dbReference type="Proteomes" id="UP000255283">
    <property type="component" value="Unassembled WGS sequence"/>
</dbReference>
<protein>
    <submittedName>
        <fullName evidence="1">Uncharacterized protein</fullName>
    </submittedName>
</protein>